<keyword evidence="5" id="KW-0812">Transmembrane</keyword>
<evidence type="ECO:0000256" key="2">
    <source>
        <dbReference type="ARBA" id="ARBA00022803"/>
    </source>
</evidence>
<accession>A0LQQ1</accession>
<proteinExistence type="predicted"/>
<feature type="compositionally biased region" description="Basic and acidic residues" evidence="4">
    <location>
        <begin position="789"/>
        <end position="800"/>
    </location>
</feature>
<feature type="transmembrane region" description="Helical" evidence="5">
    <location>
        <begin position="361"/>
        <end position="377"/>
    </location>
</feature>
<dbReference type="SMART" id="SM00028">
    <property type="entry name" value="TPR"/>
    <property type="match status" value="2"/>
</dbReference>
<dbReference type="AlphaFoldDB" id="A0LQQ1"/>
<dbReference type="Proteomes" id="UP000001784">
    <property type="component" value="Chromosome"/>
</dbReference>
<dbReference type="InParanoid" id="A0LQQ1"/>
<evidence type="ECO:0000259" key="6">
    <source>
        <dbReference type="Pfam" id="PF10131"/>
    </source>
</evidence>
<name>A0LQQ1_SYNFM</name>
<keyword evidence="1" id="KW-0677">Repeat</keyword>
<evidence type="ECO:0000313" key="7">
    <source>
        <dbReference type="EMBL" id="ABK19753.1"/>
    </source>
</evidence>
<dbReference type="PROSITE" id="PS50005">
    <property type="entry name" value="TPR"/>
    <property type="match status" value="1"/>
</dbReference>
<dbReference type="STRING" id="335543.Sfum_4088"/>
<dbReference type="KEGG" id="sfu:Sfum_4088"/>
<dbReference type="InterPro" id="IPR013105">
    <property type="entry name" value="TPR_2"/>
</dbReference>
<evidence type="ECO:0000256" key="4">
    <source>
        <dbReference type="SAM" id="MobiDB-lite"/>
    </source>
</evidence>
<dbReference type="SUPFAM" id="SSF48452">
    <property type="entry name" value="TPR-like"/>
    <property type="match status" value="1"/>
</dbReference>
<feature type="transmembrane region" description="Helical" evidence="5">
    <location>
        <begin position="745"/>
        <end position="767"/>
    </location>
</feature>
<feature type="transmembrane region" description="Helical" evidence="5">
    <location>
        <begin position="197"/>
        <end position="219"/>
    </location>
</feature>
<gene>
    <name evidence="7" type="ordered locus">Sfum_4088</name>
</gene>
<dbReference type="OrthoDB" id="5240474at2"/>
<feature type="transmembrane region" description="Helical" evidence="5">
    <location>
        <begin position="126"/>
        <end position="144"/>
    </location>
</feature>
<dbReference type="Pfam" id="PF10131">
    <property type="entry name" value="PTPS_related"/>
    <property type="match status" value="1"/>
</dbReference>
<feature type="transmembrane region" description="Helical" evidence="5">
    <location>
        <begin position="334"/>
        <end position="354"/>
    </location>
</feature>
<dbReference type="HOGENOM" id="CLU_289825_0_0_7"/>
<dbReference type="Pfam" id="PF07719">
    <property type="entry name" value="TPR_2"/>
    <property type="match status" value="1"/>
</dbReference>
<evidence type="ECO:0000256" key="1">
    <source>
        <dbReference type="ARBA" id="ARBA00022737"/>
    </source>
</evidence>
<dbReference type="Gene3D" id="1.25.40.10">
    <property type="entry name" value="Tetratricopeptide repeat domain"/>
    <property type="match status" value="2"/>
</dbReference>
<dbReference type="RefSeq" id="WP_011700866.1">
    <property type="nucleotide sequence ID" value="NC_008554.1"/>
</dbReference>
<feature type="domain" description="Membrane protein 6-pyruvoyl-tetrahydropterin synthase-related" evidence="6">
    <location>
        <begin position="80"/>
        <end position="828"/>
    </location>
</feature>
<sequence length="1057" mass="116855">MRSQLLAKIRQRKGLVLLLAVEGFLLLLFPPSLILSASHIAGGDTPSHLPAAVALSESLATGGPLVTWMHGNYAGYPLFLNYFPFPFFIMSLLAAAVPLQVAFKLVTLLPVFGLPAAIYFCLRRFGYADLVAALGSALALPFLVMKENAMWGGNIASTLAGEFCYGIGLVIAVVLTGKVFHDIRDGRSLFRNSLLEGLAALSNGYPLLQFGFASSYFLLRGRFIPYLVALHAIAFGIISFWIVPLIARLPWDTSFNHAWKFESWTEPLPVALFPALPGILFGWAAGRAWFGGNGPAGQRKMPSGGPEQYLWWNVGIALACFGLGPAFGLVDIRFLPFAHVFLILLGAIGWGKVLERFRHQGLWTAVAVLLMLGWAAAGSSTVRTWIQWNYSGFEAKPLRQPFEQVNIHLQGTENSPRVVYEHAEENNGAGTVRAFELLPCFSGRSTLEGLYMQSSITSPFVFYLQSELTRTPSCPFPGYYYSRFDADRAAKHLSLFNVRHVISVSGETGAALDRSPHYHPEIAFPPYRIHTVVDSGNSYVEPLRFRPHRIPWEGWKQTQFEWFRKSSLDVVLVVASEDSPGNYWRQLPPYDGTPENLPRVELTDASAPLVKASATLEKNRIVVETSMPRHPLWLKISFHPDWRIVEGAGELYLVSPSFMMLVPDTPRVVLRFDTSGGVYAAGRYATLLTGLLTVIVFCLRFRQRRRARAGPATGPGADRPQPEIPSLQGEAESPASGTGQTGDRAVYPAVPALVWLVLAAAVALYAWHRDERDPLLLYHKALRAYERAEAGNPTHGDDTLPGRTPATRPGTTMAQAREWFLRCLNRYPLSPVVDHAAHYVAASYMTENKWQDLIDFYESFLAAYPESRIYPEALYEMGAAASLLGRTDVASRRYWQAVTFFPESERAGAAAARLVEISSPGEILGVAREYYARKDFFSAYPLLSALSVGPPSPVQTEAALLCAYVLFHQNRWPDSAKMLVDWLRIHRALADAPGALVTLGQCYLFMGFHKEARHSFREALALDPGLANTQPFRALLRTADELAGSGGQPLDSGVRSR</sequence>
<feature type="transmembrane region" description="Helical" evidence="5">
    <location>
        <begin position="310"/>
        <end position="328"/>
    </location>
</feature>
<dbReference type="eggNOG" id="COG5617">
    <property type="taxonomic scope" value="Bacteria"/>
</dbReference>
<feature type="region of interest" description="Disordered" evidence="4">
    <location>
        <begin position="708"/>
        <end position="742"/>
    </location>
</feature>
<feature type="repeat" description="TPR" evidence="3">
    <location>
        <begin position="993"/>
        <end position="1026"/>
    </location>
</feature>
<feature type="compositionally biased region" description="Low complexity" evidence="4">
    <location>
        <begin position="709"/>
        <end position="719"/>
    </location>
</feature>
<evidence type="ECO:0000256" key="3">
    <source>
        <dbReference type="PROSITE-ProRule" id="PRU00339"/>
    </source>
</evidence>
<feature type="transmembrane region" description="Helical" evidence="5">
    <location>
        <begin position="226"/>
        <end position="247"/>
    </location>
</feature>
<dbReference type="InterPro" id="IPR011990">
    <property type="entry name" value="TPR-like_helical_dom_sf"/>
</dbReference>
<keyword evidence="5" id="KW-0472">Membrane</keyword>
<evidence type="ECO:0000256" key="5">
    <source>
        <dbReference type="SAM" id="Phobius"/>
    </source>
</evidence>
<evidence type="ECO:0000313" key="8">
    <source>
        <dbReference type="Proteomes" id="UP000001784"/>
    </source>
</evidence>
<feature type="transmembrane region" description="Helical" evidence="5">
    <location>
        <begin position="156"/>
        <end position="177"/>
    </location>
</feature>
<dbReference type="eggNOG" id="COG1729">
    <property type="taxonomic scope" value="Bacteria"/>
</dbReference>
<dbReference type="InterPro" id="IPR018776">
    <property type="entry name" value="Membrane_prot_PTPS-rel_domain"/>
</dbReference>
<feature type="transmembrane region" description="Helical" evidence="5">
    <location>
        <begin position="267"/>
        <end position="290"/>
    </location>
</feature>
<feature type="region of interest" description="Disordered" evidence="4">
    <location>
        <begin position="789"/>
        <end position="809"/>
    </location>
</feature>
<keyword evidence="8" id="KW-1185">Reference proteome</keyword>
<dbReference type="EMBL" id="CP000478">
    <property type="protein sequence ID" value="ABK19753.1"/>
    <property type="molecule type" value="Genomic_DNA"/>
</dbReference>
<feature type="transmembrane region" description="Helical" evidence="5">
    <location>
        <begin position="681"/>
        <end position="699"/>
    </location>
</feature>
<protein>
    <submittedName>
        <fullName evidence="7">Tetratricopeptide TPR_2 repeat protein</fullName>
    </submittedName>
</protein>
<reference evidence="7 8" key="1">
    <citation type="submission" date="2006-10" db="EMBL/GenBank/DDBJ databases">
        <title>Complete sequence of Syntrophobacter fumaroxidans MPOB.</title>
        <authorList>
            <consortium name="US DOE Joint Genome Institute"/>
            <person name="Copeland A."/>
            <person name="Lucas S."/>
            <person name="Lapidus A."/>
            <person name="Barry K."/>
            <person name="Detter J.C."/>
            <person name="Glavina del Rio T."/>
            <person name="Hammon N."/>
            <person name="Israni S."/>
            <person name="Pitluck S."/>
            <person name="Goltsman E.G."/>
            <person name="Martinez M."/>
            <person name="Schmutz J."/>
            <person name="Larimer F."/>
            <person name="Land M."/>
            <person name="Hauser L."/>
            <person name="Kyrpides N."/>
            <person name="Kim E."/>
            <person name="Boone D.R."/>
            <person name="Brockman F."/>
            <person name="Culley D."/>
            <person name="Ferry J."/>
            <person name="Gunsalus R."/>
            <person name="McInerney M.J."/>
            <person name="Morrison M."/>
            <person name="Plugge C."/>
            <person name="Rohlin L."/>
            <person name="Scholten J."/>
            <person name="Sieber J."/>
            <person name="Stams A.J.M."/>
            <person name="Worm P."/>
            <person name="Henstra A.M."/>
            <person name="Richardson P."/>
        </authorList>
    </citation>
    <scope>NUCLEOTIDE SEQUENCE [LARGE SCALE GENOMIC DNA]</scope>
    <source>
        <strain evidence="8">DSM 10017 / MPOB</strain>
    </source>
</reference>
<dbReference type="InterPro" id="IPR019734">
    <property type="entry name" value="TPR_rpt"/>
</dbReference>
<feature type="transmembrane region" description="Helical" evidence="5">
    <location>
        <begin position="73"/>
        <end position="94"/>
    </location>
</feature>
<keyword evidence="2 3" id="KW-0802">TPR repeat</keyword>
<feature type="transmembrane region" description="Helical" evidence="5">
    <location>
        <begin position="101"/>
        <end position="120"/>
    </location>
</feature>
<organism evidence="7 8">
    <name type="scientific">Syntrophobacter fumaroxidans (strain DSM 10017 / MPOB)</name>
    <dbReference type="NCBI Taxonomy" id="335543"/>
    <lineage>
        <taxon>Bacteria</taxon>
        <taxon>Pseudomonadati</taxon>
        <taxon>Thermodesulfobacteriota</taxon>
        <taxon>Syntrophobacteria</taxon>
        <taxon>Syntrophobacterales</taxon>
        <taxon>Syntrophobacteraceae</taxon>
        <taxon>Syntrophobacter</taxon>
    </lineage>
</organism>
<keyword evidence="5" id="KW-1133">Transmembrane helix</keyword>